<dbReference type="RefSeq" id="WP_078350996.1">
    <property type="nucleotide sequence ID" value="NZ_MBTF01000037.1"/>
</dbReference>
<organism evidence="1 2">
    <name type="scientific">Mucilaginibacter pedocola</name>
    <dbReference type="NCBI Taxonomy" id="1792845"/>
    <lineage>
        <taxon>Bacteria</taxon>
        <taxon>Pseudomonadati</taxon>
        <taxon>Bacteroidota</taxon>
        <taxon>Sphingobacteriia</taxon>
        <taxon>Sphingobacteriales</taxon>
        <taxon>Sphingobacteriaceae</taxon>
        <taxon>Mucilaginibacter</taxon>
    </lineage>
</organism>
<name>A0A1S9P857_9SPHI</name>
<evidence type="ECO:0000313" key="1">
    <source>
        <dbReference type="EMBL" id="OOQ57122.1"/>
    </source>
</evidence>
<comment type="caution">
    <text evidence="1">The sequence shown here is derived from an EMBL/GenBank/DDBJ whole genome shotgun (WGS) entry which is preliminary data.</text>
</comment>
<proteinExistence type="predicted"/>
<dbReference type="AlphaFoldDB" id="A0A1S9P857"/>
<dbReference type="Proteomes" id="UP000189739">
    <property type="component" value="Unassembled WGS sequence"/>
</dbReference>
<keyword evidence="2" id="KW-1185">Reference proteome</keyword>
<dbReference type="STRING" id="1792845.BC343_16510"/>
<dbReference type="OrthoDB" id="785330at2"/>
<reference evidence="1 2" key="1">
    <citation type="submission" date="2016-07" db="EMBL/GenBank/DDBJ databases">
        <title>Genomic analysis of zinc-resistant bacterium Mucilaginibacter pedocola TBZ30.</title>
        <authorList>
            <person name="Huang J."/>
            <person name="Tang J."/>
        </authorList>
    </citation>
    <scope>NUCLEOTIDE SEQUENCE [LARGE SCALE GENOMIC DNA]</scope>
    <source>
        <strain evidence="1 2">TBZ30</strain>
    </source>
</reference>
<sequence>MAKSKTSDQAYSYVMFECCLINHIERTSEILNYSIVRYALKEVEGTSYQILNEALKLHFDKLLPSDLSAIVKAAGIGERPSNQWETKNAYCLLVNYLHQTENTDHFTDSARLYYQVSQAYRILNLKLVRGTYAGTIKDYKAMISIVDIHERRFGKDALVSIKTGLLIEYSNTDKYRPDFELLRGFLAVKSIQGDKDFACTNKAMITARMIGAKTANIADHLCAEKATAAHYKRFNEQYFYRKLLLDLQLKSFIASSATGNRCIYLSTQLTSELLTAAIQNSLAATQRKEKVASIKADRQSIKKAIYK</sequence>
<accession>A0A1S9P857</accession>
<evidence type="ECO:0000313" key="2">
    <source>
        <dbReference type="Proteomes" id="UP000189739"/>
    </source>
</evidence>
<protein>
    <submittedName>
        <fullName evidence="1">Uncharacterized protein</fullName>
    </submittedName>
</protein>
<gene>
    <name evidence="1" type="ORF">BC343_16510</name>
</gene>
<dbReference type="EMBL" id="MBTF01000037">
    <property type="protein sequence ID" value="OOQ57122.1"/>
    <property type="molecule type" value="Genomic_DNA"/>
</dbReference>